<evidence type="ECO:0000256" key="6">
    <source>
        <dbReference type="RuleBase" id="RU004466"/>
    </source>
</evidence>
<evidence type="ECO:0000256" key="4">
    <source>
        <dbReference type="ARBA" id="ARBA00022723"/>
    </source>
</evidence>
<evidence type="ECO:0000256" key="1">
    <source>
        <dbReference type="ARBA" id="ARBA00001946"/>
    </source>
</evidence>
<dbReference type="InterPro" id="IPR000092">
    <property type="entry name" value="Polyprenyl_synt"/>
</dbReference>
<dbReference type="SUPFAM" id="SSF48576">
    <property type="entry name" value="Terpenoid synthases"/>
    <property type="match status" value="1"/>
</dbReference>
<dbReference type="Proteomes" id="UP000014417">
    <property type="component" value="Unassembled WGS sequence"/>
</dbReference>
<dbReference type="PANTHER" id="PTHR12001:SF69">
    <property type="entry name" value="ALL TRANS-POLYPRENYL-DIPHOSPHATE SYNTHASE PDSS1"/>
    <property type="match status" value="1"/>
</dbReference>
<dbReference type="Pfam" id="PF00348">
    <property type="entry name" value="polyprenyl_synt"/>
    <property type="match status" value="1"/>
</dbReference>
<dbReference type="EMBL" id="AGZR01000009">
    <property type="protein sequence ID" value="EPD32424.1"/>
    <property type="molecule type" value="Genomic_DNA"/>
</dbReference>
<evidence type="ECO:0000256" key="2">
    <source>
        <dbReference type="ARBA" id="ARBA00006706"/>
    </source>
</evidence>
<reference evidence="7 8" key="1">
    <citation type="submission" date="2013-04" db="EMBL/GenBank/DDBJ databases">
        <title>The Genome Sequence of Propionimicrobium lymphophilum ACS-093-V-SCH5.</title>
        <authorList>
            <consortium name="The Broad Institute Genomics Platform"/>
            <person name="Earl A."/>
            <person name="Ward D."/>
            <person name="Feldgarden M."/>
            <person name="Gevers D."/>
            <person name="Saerens B."/>
            <person name="Vaneechoutte M."/>
            <person name="Walker B."/>
            <person name="Young S."/>
            <person name="Zeng Q."/>
            <person name="Gargeya S."/>
            <person name="Fitzgerald M."/>
            <person name="Haas B."/>
            <person name="Abouelleil A."/>
            <person name="Allen A.W."/>
            <person name="Alvarado L."/>
            <person name="Arachchi H.M."/>
            <person name="Berlin A.M."/>
            <person name="Chapman S.B."/>
            <person name="Gainer-Dewar J."/>
            <person name="Goldberg J."/>
            <person name="Griggs A."/>
            <person name="Gujja S."/>
            <person name="Hansen M."/>
            <person name="Howarth C."/>
            <person name="Imamovic A."/>
            <person name="Ireland A."/>
            <person name="Larimer J."/>
            <person name="McCowan C."/>
            <person name="Murphy C."/>
            <person name="Pearson M."/>
            <person name="Poon T.W."/>
            <person name="Priest M."/>
            <person name="Roberts A."/>
            <person name="Saif S."/>
            <person name="Shea T."/>
            <person name="Sisk P."/>
            <person name="Sykes S."/>
            <person name="Wortman J."/>
            <person name="Nusbaum C."/>
            <person name="Birren B."/>
        </authorList>
    </citation>
    <scope>NUCLEOTIDE SEQUENCE [LARGE SCALE GENOMIC DNA]</scope>
    <source>
        <strain evidence="7 8">ACS-093-V-SCH5</strain>
    </source>
</reference>
<keyword evidence="5" id="KW-0460">Magnesium</keyword>
<comment type="cofactor">
    <cofactor evidence="1">
        <name>Mg(2+)</name>
        <dbReference type="ChEBI" id="CHEBI:18420"/>
    </cofactor>
</comment>
<comment type="similarity">
    <text evidence="2 6">Belongs to the FPP/GGPP synthase family.</text>
</comment>
<keyword evidence="8" id="KW-1185">Reference proteome</keyword>
<dbReference type="Gene3D" id="1.10.600.10">
    <property type="entry name" value="Farnesyl Diphosphate Synthase"/>
    <property type="match status" value="1"/>
</dbReference>
<dbReference type="GO" id="GO:0004659">
    <property type="term" value="F:prenyltransferase activity"/>
    <property type="evidence" value="ECO:0007669"/>
    <property type="project" value="InterPro"/>
</dbReference>
<dbReference type="PANTHER" id="PTHR12001">
    <property type="entry name" value="GERANYLGERANYL PYROPHOSPHATE SYNTHASE"/>
    <property type="match status" value="1"/>
</dbReference>
<dbReference type="InterPro" id="IPR008949">
    <property type="entry name" value="Isoprenoid_synthase_dom_sf"/>
</dbReference>
<dbReference type="SFLD" id="SFLDS00005">
    <property type="entry name" value="Isoprenoid_Synthase_Type_I"/>
    <property type="match status" value="1"/>
</dbReference>
<organism evidence="7 8">
    <name type="scientific">Propionimicrobium lymphophilum ACS-093-V-SCH5</name>
    <dbReference type="NCBI Taxonomy" id="883161"/>
    <lineage>
        <taxon>Bacteria</taxon>
        <taxon>Bacillati</taxon>
        <taxon>Actinomycetota</taxon>
        <taxon>Actinomycetes</taxon>
        <taxon>Propionibacteriales</taxon>
        <taxon>Propionibacteriaceae</taxon>
        <taxon>Propionimicrobium</taxon>
    </lineage>
</organism>
<dbReference type="OrthoDB" id="4497239at2"/>
<dbReference type="PATRIC" id="fig|883161.3.peg.1983"/>
<dbReference type="CDD" id="cd00685">
    <property type="entry name" value="Trans_IPPS_HT"/>
    <property type="match status" value="1"/>
</dbReference>
<proteinExistence type="inferred from homology"/>
<dbReference type="SFLD" id="SFLDG01017">
    <property type="entry name" value="Polyprenyl_Transferase_Like"/>
    <property type="match status" value="1"/>
</dbReference>
<keyword evidence="4" id="KW-0479">Metal-binding</keyword>
<accession>S2WXC6</accession>
<protein>
    <recommendedName>
        <fullName evidence="9">Geranylgeranyl pyrophosphate synthase</fullName>
    </recommendedName>
</protein>
<evidence type="ECO:0000313" key="8">
    <source>
        <dbReference type="Proteomes" id="UP000014417"/>
    </source>
</evidence>
<dbReference type="STRING" id="883161.HMPREF9306_01995"/>
<dbReference type="RefSeq" id="WP_016456799.1">
    <property type="nucleotide sequence ID" value="NZ_KE150269.1"/>
</dbReference>
<dbReference type="HOGENOM" id="CLU_014015_2_3_11"/>
<dbReference type="PROSITE" id="PS00444">
    <property type="entry name" value="POLYPRENYL_SYNTHASE_2"/>
    <property type="match status" value="1"/>
</dbReference>
<dbReference type="GO" id="GO:0008299">
    <property type="term" value="P:isoprenoid biosynthetic process"/>
    <property type="evidence" value="ECO:0007669"/>
    <property type="project" value="InterPro"/>
</dbReference>
<dbReference type="AlphaFoldDB" id="S2WXC6"/>
<sequence>MGNRAEGALADRLERQLGLVEEGLRDAVLSKNPFVTEAARHLIEAGGKRFRPAMVLTCAEFGTGYDEKDLIDAALVVELTHVASLYHDDVMDEAKLRRAAPSANVRYGNSVSILIGDFVFAKASSLVAGLGPDYVRLQAECFAELVTGQIAETVGPAEGTDPIDHHLEVLAGKTGSLIRTSAVFGAMIAGADQKIVDALAEYASAVGLVFQLSDDLIDITSDVTGKTPGTDLREGIPTLPTLLLAASEDPTDMALFERIQGDLSDDAVLADVLGQLRQNHVIDDARARIEKIADQARGAIKDLPEGEAKDGLLQLCDEVVTRSA</sequence>
<evidence type="ECO:0000256" key="5">
    <source>
        <dbReference type="ARBA" id="ARBA00022842"/>
    </source>
</evidence>
<keyword evidence="3 6" id="KW-0808">Transferase</keyword>
<gene>
    <name evidence="7" type="ORF">HMPREF9306_01995</name>
</gene>
<evidence type="ECO:0000256" key="3">
    <source>
        <dbReference type="ARBA" id="ARBA00022679"/>
    </source>
</evidence>
<comment type="caution">
    <text evidence="7">The sequence shown here is derived from an EMBL/GenBank/DDBJ whole genome shotgun (WGS) entry which is preliminary data.</text>
</comment>
<dbReference type="GO" id="GO:0046872">
    <property type="term" value="F:metal ion binding"/>
    <property type="evidence" value="ECO:0007669"/>
    <property type="project" value="UniProtKB-KW"/>
</dbReference>
<evidence type="ECO:0000313" key="7">
    <source>
        <dbReference type="EMBL" id="EPD32424.1"/>
    </source>
</evidence>
<name>S2WXC6_9ACTN</name>
<dbReference type="InterPro" id="IPR033749">
    <property type="entry name" value="Polyprenyl_synt_CS"/>
</dbReference>
<evidence type="ECO:0008006" key="9">
    <source>
        <dbReference type="Google" id="ProtNLM"/>
    </source>
</evidence>